<dbReference type="OrthoDB" id="9782972at2"/>
<organism evidence="3 4">
    <name type="scientific">Corallococcus interemptor</name>
    <dbReference type="NCBI Taxonomy" id="2316720"/>
    <lineage>
        <taxon>Bacteria</taxon>
        <taxon>Pseudomonadati</taxon>
        <taxon>Myxococcota</taxon>
        <taxon>Myxococcia</taxon>
        <taxon>Myxococcales</taxon>
        <taxon>Cystobacterineae</taxon>
        <taxon>Myxococcaceae</taxon>
        <taxon>Corallococcus</taxon>
    </lineage>
</organism>
<dbReference type="Gene3D" id="3.20.20.140">
    <property type="entry name" value="Metal-dependent hydrolases"/>
    <property type="match status" value="1"/>
</dbReference>
<dbReference type="SUPFAM" id="SSF51338">
    <property type="entry name" value="Composite domain of metallo-dependent hydrolases"/>
    <property type="match status" value="1"/>
</dbReference>
<dbReference type="InterPro" id="IPR032466">
    <property type="entry name" value="Metal_Hydrolase"/>
</dbReference>
<protein>
    <submittedName>
        <fullName evidence="3">Amidohydrolase family protein</fullName>
    </submittedName>
</protein>
<dbReference type="EMBL" id="RAWM01000052">
    <property type="protein sequence ID" value="RKH67213.1"/>
    <property type="molecule type" value="Genomic_DNA"/>
</dbReference>
<dbReference type="GO" id="GO:0016810">
    <property type="term" value="F:hydrolase activity, acting on carbon-nitrogen (but not peptide) bonds"/>
    <property type="evidence" value="ECO:0007669"/>
    <property type="project" value="InterPro"/>
</dbReference>
<feature type="chain" id="PRO_5017482440" evidence="1">
    <location>
        <begin position="22"/>
        <end position="427"/>
    </location>
</feature>
<comment type="caution">
    <text evidence="3">The sequence shown here is derived from an EMBL/GenBank/DDBJ whole genome shotgun (WGS) entry which is preliminary data.</text>
</comment>
<keyword evidence="1" id="KW-0732">Signal</keyword>
<evidence type="ECO:0000313" key="3">
    <source>
        <dbReference type="EMBL" id="RKH67213.1"/>
    </source>
</evidence>
<keyword evidence="3" id="KW-0378">Hydrolase</keyword>
<dbReference type="InterPro" id="IPR011059">
    <property type="entry name" value="Metal-dep_hydrolase_composite"/>
</dbReference>
<keyword evidence="4" id="KW-1185">Reference proteome</keyword>
<dbReference type="CDD" id="cd01299">
    <property type="entry name" value="Met_dep_hydrolase_A"/>
    <property type="match status" value="1"/>
</dbReference>
<evidence type="ECO:0000256" key="1">
    <source>
        <dbReference type="SAM" id="SignalP"/>
    </source>
</evidence>
<evidence type="ECO:0000259" key="2">
    <source>
        <dbReference type="Pfam" id="PF01979"/>
    </source>
</evidence>
<name>A0A3A8QES0_9BACT</name>
<dbReference type="SUPFAM" id="SSF51556">
    <property type="entry name" value="Metallo-dependent hydrolases"/>
    <property type="match status" value="1"/>
</dbReference>
<feature type="signal peptide" evidence="1">
    <location>
        <begin position="1"/>
        <end position="21"/>
    </location>
</feature>
<dbReference type="Proteomes" id="UP000282656">
    <property type="component" value="Unassembled WGS sequence"/>
</dbReference>
<sequence length="427" mass="45157">MRALFLATVLFGVLGSASARAQTPPARSYVLRPARVFDGTTAKPHTGWVVVVTGERIVAAGPAQGVKAPEGAEVVDLPGTTLLPGLIEGHSHLFLHPYNEAPWNDQVLKESLALRVARATNHAKAALLAGFTTTRDLGTEGAGDADVGLKQAIDQGIIPGPRMIVTTRALVATGSYGPKGFASEWTVPQGAEEADGVDGLMRAVRGQMGRGADWIKVYGDYRWGPRGEALPTFSQEEMRLIVETARSGGRPVAVHASTPEGMKRAVLAGAETIEHGDAGTPEVWKLMAQRGVFLCPTLAAGDAMLQYRGWKRGVDPEPESAKKKREGLKAALAAGVPLCVGGDSGVFTHGENARELELLVASGVTPAQALQAATSGNARMLHWEDRIGQVKAGLYADLVAVEGDPTQDISAARQVRWVMKGGTVYRR</sequence>
<dbReference type="InterPro" id="IPR057744">
    <property type="entry name" value="OTAase-like"/>
</dbReference>
<dbReference type="RefSeq" id="WP_121770438.1">
    <property type="nucleotide sequence ID" value="NZ_RAWM01000052.1"/>
</dbReference>
<dbReference type="InterPro" id="IPR006680">
    <property type="entry name" value="Amidohydro-rel"/>
</dbReference>
<dbReference type="PANTHER" id="PTHR43135">
    <property type="entry name" value="ALPHA-D-RIBOSE 1-METHYLPHOSPHONATE 5-TRIPHOSPHATE DIPHOSPHATASE"/>
    <property type="match status" value="1"/>
</dbReference>
<dbReference type="Pfam" id="PF01979">
    <property type="entry name" value="Amidohydro_1"/>
    <property type="match status" value="1"/>
</dbReference>
<proteinExistence type="predicted"/>
<dbReference type="PANTHER" id="PTHR43135:SF3">
    <property type="entry name" value="ALPHA-D-RIBOSE 1-METHYLPHOSPHONATE 5-TRIPHOSPHATE DIPHOSPHATASE"/>
    <property type="match status" value="1"/>
</dbReference>
<dbReference type="Gene3D" id="2.30.40.10">
    <property type="entry name" value="Urease, subunit C, domain 1"/>
    <property type="match status" value="1"/>
</dbReference>
<dbReference type="InterPro" id="IPR051781">
    <property type="entry name" value="Metallo-dep_Hydrolase"/>
</dbReference>
<dbReference type="AlphaFoldDB" id="A0A3A8QES0"/>
<feature type="domain" description="Amidohydrolase-related" evidence="2">
    <location>
        <begin position="81"/>
        <end position="423"/>
    </location>
</feature>
<accession>A0A3A8QES0</accession>
<evidence type="ECO:0000313" key="4">
    <source>
        <dbReference type="Proteomes" id="UP000282656"/>
    </source>
</evidence>
<gene>
    <name evidence="3" type="ORF">D7X96_19795</name>
</gene>
<reference evidence="4" key="1">
    <citation type="submission" date="2018-09" db="EMBL/GenBank/DDBJ databases">
        <authorList>
            <person name="Livingstone P.G."/>
            <person name="Whitworth D.E."/>
        </authorList>
    </citation>
    <scope>NUCLEOTIDE SEQUENCE [LARGE SCALE GENOMIC DNA]</scope>
    <source>
        <strain evidence="4">AB047A</strain>
    </source>
</reference>